<evidence type="ECO:0000256" key="2">
    <source>
        <dbReference type="ARBA" id="ARBA00010610"/>
    </source>
</evidence>
<dbReference type="GO" id="GO:0009295">
    <property type="term" value="C:nucleoid"/>
    <property type="evidence" value="ECO:0007669"/>
    <property type="project" value="UniProtKB-SubCell"/>
</dbReference>
<accession>A0A0K6IWP5</accession>
<dbReference type="SMART" id="SM00528">
    <property type="entry name" value="HNS"/>
    <property type="match status" value="1"/>
</dbReference>
<dbReference type="EMBL" id="CYHH01000011">
    <property type="protein sequence ID" value="CUB07747.1"/>
    <property type="molecule type" value="Genomic_DNA"/>
</dbReference>
<evidence type="ECO:0000256" key="3">
    <source>
        <dbReference type="ARBA" id="ARBA00022490"/>
    </source>
</evidence>
<dbReference type="OrthoDB" id="5297879at2"/>
<dbReference type="AlphaFoldDB" id="A0A0K6IWP5"/>
<dbReference type="GO" id="GO:0000976">
    <property type="term" value="F:transcription cis-regulatory region binding"/>
    <property type="evidence" value="ECO:0007669"/>
    <property type="project" value="TreeGrafter"/>
</dbReference>
<dbReference type="GO" id="GO:0032993">
    <property type="term" value="C:protein-DNA complex"/>
    <property type="evidence" value="ECO:0007669"/>
    <property type="project" value="TreeGrafter"/>
</dbReference>
<comment type="subcellular location">
    <subcellularLocation>
        <location evidence="1">Cytoplasm</location>
        <location evidence="1">Nucleoid</location>
    </subcellularLocation>
</comment>
<keyword evidence="4 7" id="KW-0238">DNA-binding</keyword>
<dbReference type="GO" id="GO:0003681">
    <property type="term" value="F:bent DNA binding"/>
    <property type="evidence" value="ECO:0007669"/>
    <property type="project" value="TreeGrafter"/>
</dbReference>
<dbReference type="Pfam" id="PF00816">
    <property type="entry name" value="Histone_HNS"/>
    <property type="match status" value="1"/>
</dbReference>
<dbReference type="Proteomes" id="UP000182108">
    <property type="component" value="Unassembled WGS sequence"/>
</dbReference>
<proteinExistence type="inferred from homology"/>
<evidence type="ECO:0000313" key="8">
    <source>
        <dbReference type="Proteomes" id="UP000182108"/>
    </source>
</evidence>
<dbReference type="RefSeq" id="WP_072247973.1">
    <property type="nucleotide sequence ID" value="NZ_CYHH01000011.1"/>
</dbReference>
<feature type="region of interest" description="Disordered" evidence="5">
    <location>
        <begin position="56"/>
        <end position="87"/>
    </location>
</feature>
<evidence type="ECO:0000256" key="5">
    <source>
        <dbReference type="SAM" id="MobiDB-lite"/>
    </source>
</evidence>
<feature type="compositionally biased region" description="Basic and acidic residues" evidence="5">
    <location>
        <begin position="56"/>
        <end position="66"/>
    </location>
</feature>
<dbReference type="GO" id="GO:0001217">
    <property type="term" value="F:DNA-binding transcription repressor activity"/>
    <property type="evidence" value="ECO:0007669"/>
    <property type="project" value="TreeGrafter"/>
</dbReference>
<evidence type="ECO:0000256" key="1">
    <source>
        <dbReference type="ARBA" id="ARBA00004453"/>
    </source>
</evidence>
<reference evidence="8" key="1">
    <citation type="submission" date="2015-08" db="EMBL/GenBank/DDBJ databases">
        <authorList>
            <person name="Babu N.S."/>
            <person name="Beckwith C.J."/>
            <person name="Beseler K.G."/>
            <person name="Brison A."/>
            <person name="Carone J.V."/>
            <person name="Caskin T.P."/>
            <person name="Diamond M."/>
            <person name="Durham M.E."/>
            <person name="Foxe J.M."/>
            <person name="Go M."/>
            <person name="Henderson B.A."/>
            <person name="Jones I.B."/>
            <person name="McGettigan J.A."/>
            <person name="Micheletti S.J."/>
            <person name="Nasrallah M.E."/>
            <person name="Ortiz D."/>
            <person name="Piller C.R."/>
            <person name="Privatt S.R."/>
            <person name="Schneider S.L."/>
            <person name="Sharp S."/>
            <person name="Smith T.C."/>
            <person name="Stanton J.D."/>
            <person name="Ullery H.E."/>
            <person name="Wilson R.J."/>
            <person name="Serrano M.G."/>
            <person name="Buck G."/>
            <person name="Lee V."/>
            <person name="Wang Y."/>
            <person name="Carvalho R."/>
            <person name="Voegtly L."/>
            <person name="Shi R."/>
            <person name="Duckworth R."/>
            <person name="Johnson A."/>
            <person name="Loviza R."/>
            <person name="Walstead R."/>
            <person name="Shah Z."/>
            <person name="Kiflezghi M."/>
            <person name="Wade K."/>
            <person name="Ball S.L."/>
            <person name="Bradley K.W."/>
            <person name="Asai D.J."/>
            <person name="Bowman C.A."/>
            <person name="Russell D.A."/>
            <person name="Pope W.H."/>
            <person name="Jacobs-Sera D."/>
            <person name="Hendrix R.W."/>
            <person name="Hatfull G.F."/>
        </authorList>
    </citation>
    <scope>NUCLEOTIDE SEQUENCE [LARGE SCALE GENOMIC DNA]</scope>
    <source>
        <strain evidence="8">JCM 19170</strain>
    </source>
</reference>
<keyword evidence="3" id="KW-0963">Cytoplasm</keyword>
<feature type="domain" description="DNA-binding protein H-NS-like C-terminal" evidence="6">
    <location>
        <begin position="59"/>
        <end position="106"/>
    </location>
</feature>
<sequence>MDLTSLTIEELEQLKKDIDHEFERRRREARAQFKARVTQLAKEMGISLDEALGLLKGEKKERDSGKKPPKYRHPENPNITWNGHGRAPKWFTEWTNSGRSAEELEIK</sequence>
<organism evidence="7 8">
    <name type="scientific">Tepidiphilus thermophilus</name>
    <dbReference type="NCBI Taxonomy" id="876478"/>
    <lineage>
        <taxon>Bacteria</taxon>
        <taxon>Pseudomonadati</taxon>
        <taxon>Pseudomonadota</taxon>
        <taxon>Hydrogenophilia</taxon>
        <taxon>Hydrogenophilales</taxon>
        <taxon>Hydrogenophilaceae</taxon>
        <taxon>Tepidiphilus</taxon>
    </lineage>
</organism>
<evidence type="ECO:0000256" key="4">
    <source>
        <dbReference type="ARBA" id="ARBA00023125"/>
    </source>
</evidence>
<dbReference type="Gene3D" id="4.10.430.10">
    <property type="entry name" value="Histone-like protein H-NS, C-terminal domain"/>
    <property type="match status" value="1"/>
</dbReference>
<dbReference type="PANTHER" id="PTHR38097">
    <property type="match status" value="1"/>
</dbReference>
<dbReference type="SUPFAM" id="SSF81273">
    <property type="entry name" value="H-NS histone-like proteins"/>
    <property type="match status" value="1"/>
</dbReference>
<evidence type="ECO:0000313" key="7">
    <source>
        <dbReference type="EMBL" id="CUB07747.1"/>
    </source>
</evidence>
<dbReference type="GO" id="GO:0005829">
    <property type="term" value="C:cytosol"/>
    <property type="evidence" value="ECO:0007669"/>
    <property type="project" value="TreeGrafter"/>
</dbReference>
<name>A0A0K6IWP5_9PROT</name>
<evidence type="ECO:0000259" key="6">
    <source>
        <dbReference type="SMART" id="SM00528"/>
    </source>
</evidence>
<gene>
    <name evidence="7" type="ORF">Ga0061068_11140</name>
</gene>
<dbReference type="InterPro" id="IPR027444">
    <property type="entry name" value="H-NS_C_dom"/>
</dbReference>
<keyword evidence="8" id="KW-1185">Reference proteome</keyword>
<dbReference type="GO" id="GO:0003680">
    <property type="term" value="F:minor groove of adenine-thymine-rich DNA binding"/>
    <property type="evidence" value="ECO:0007669"/>
    <property type="project" value="TreeGrafter"/>
</dbReference>
<comment type="similarity">
    <text evidence="2">Belongs to the histone-like protein H-NS family.</text>
</comment>
<protein>
    <submittedName>
        <fullName evidence="7">DNA-binding protein H-NS</fullName>
    </submittedName>
</protein>
<dbReference type="InterPro" id="IPR037150">
    <property type="entry name" value="H-NS_C_dom_sf"/>
</dbReference>
<dbReference type="PANTHER" id="PTHR38097:SF2">
    <property type="entry name" value="DNA-BINDING PROTEIN STPA"/>
    <property type="match status" value="1"/>
</dbReference>